<keyword evidence="2" id="KW-1185">Reference proteome</keyword>
<organism evidence="1 2">
    <name type="scientific">Stephania cephalantha</name>
    <dbReference type="NCBI Taxonomy" id="152367"/>
    <lineage>
        <taxon>Eukaryota</taxon>
        <taxon>Viridiplantae</taxon>
        <taxon>Streptophyta</taxon>
        <taxon>Embryophyta</taxon>
        <taxon>Tracheophyta</taxon>
        <taxon>Spermatophyta</taxon>
        <taxon>Magnoliopsida</taxon>
        <taxon>Ranunculales</taxon>
        <taxon>Menispermaceae</taxon>
        <taxon>Menispermoideae</taxon>
        <taxon>Cissampelideae</taxon>
        <taxon>Stephania</taxon>
    </lineage>
</organism>
<accession>A0AAP0NMG7</accession>
<gene>
    <name evidence="1" type="ORF">Scep_019038</name>
</gene>
<dbReference type="AlphaFoldDB" id="A0AAP0NMG7"/>
<proteinExistence type="predicted"/>
<protein>
    <submittedName>
        <fullName evidence="1">Uncharacterized protein</fullName>
    </submittedName>
</protein>
<evidence type="ECO:0000313" key="2">
    <source>
        <dbReference type="Proteomes" id="UP001419268"/>
    </source>
</evidence>
<name>A0AAP0NMG7_9MAGN</name>
<comment type="caution">
    <text evidence="1">The sequence shown here is derived from an EMBL/GenBank/DDBJ whole genome shotgun (WGS) entry which is preliminary data.</text>
</comment>
<evidence type="ECO:0000313" key="1">
    <source>
        <dbReference type="EMBL" id="KAK9111519.1"/>
    </source>
</evidence>
<dbReference type="Proteomes" id="UP001419268">
    <property type="component" value="Unassembled WGS sequence"/>
</dbReference>
<sequence>MEDIELHDNCVDPKKFEIIMKEKYIENLGSHCLGFVQGMINLFDHSFVVPSLSCLQDLKEQCNTDQVGIFVEIFEKITMKIHFIKEWNGEPSYVMSMKDRVACQKRIEGLE</sequence>
<dbReference type="EMBL" id="JBBNAG010000008">
    <property type="protein sequence ID" value="KAK9111519.1"/>
    <property type="molecule type" value="Genomic_DNA"/>
</dbReference>
<reference evidence="1 2" key="1">
    <citation type="submission" date="2024-01" db="EMBL/GenBank/DDBJ databases">
        <title>Genome assemblies of Stephania.</title>
        <authorList>
            <person name="Yang L."/>
        </authorList>
    </citation>
    <scope>NUCLEOTIDE SEQUENCE [LARGE SCALE GENOMIC DNA]</scope>
    <source>
        <strain evidence="1">JXDWG</strain>
        <tissue evidence="1">Leaf</tissue>
    </source>
</reference>